<dbReference type="OrthoDB" id="10661664at2759"/>
<feature type="compositionally biased region" description="Low complexity" evidence="1">
    <location>
        <begin position="175"/>
        <end position="187"/>
    </location>
</feature>
<evidence type="ECO:0000313" key="3">
    <source>
        <dbReference type="Proteomes" id="UP000800094"/>
    </source>
</evidence>
<sequence>MAHLKDRTLSAKAAANWNITDIKHALPPQLRFRGRESMKPVLIPALHDISKTSMGRVQEVRKQLCRAIQQRLRRSKRVEKIEVTLEDVKIAQRWFQNNPTESRLSQKDTVRRKKATKVASPAGGQGVRRSARLNPQSQERSGSVIIIPDAASGGATTEQENSGSDEDGERAIPETPRIPSPSSTIPRIRPKHLSFIPSPPAGEPARGMDIRSNAEADSVTASSQIYAQRQSHRRHRMALETPYAKRTVEGVQQDSRKKRLATRLRELRAEEDGHRRLAGEHLARLATHRRDARNHHAEIEKLEAVVESRR</sequence>
<protein>
    <submittedName>
        <fullName evidence="2">Uncharacterized protein</fullName>
    </submittedName>
</protein>
<keyword evidence="3" id="KW-1185">Reference proteome</keyword>
<feature type="region of interest" description="Disordered" evidence="1">
    <location>
        <begin position="101"/>
        <end position="191"/>
    </location>
</feature>
<gene>
    <name evidence="2" type="ORF">BU26DRAFT_564056</name>
</gene>
<proteinExistence type="predicted"/>
<name>A0A6A6IIY1_9PLEO</name>
<organism evidence="2 3">
    <name type="scientific">Trematosphaeria pertusa</name>
    <dbReference type="NCBI Taxonomy" id="390896"/>
    <lineage>
        <taxon>Eukaryota</taxon>
        <taxon>Fungi</taxon>
        <taxon>Dikarya</taxon>
        <taxon>Ascomycota</taxon>
        <taxon>Pezizomycotina</taxon>
        <taxon>Dothideomycetes</taxon>
        <taxon>Pleosporomycetidae</taxon>
        <taxon>Pleosporales</taxon>
        <taxon>Massarineae</taxon>
        <taxon>Trematosphaeriaceae</taxon>
        <taxon>Trematosphaeria</taxon>
    </lineage>
</organism>
<evidence type="ECO:0000256" key="1">
    <source>
        <dbReference type="SAM" id="MobiDB-lite"/>
    </source>
</evidence>
<evidence type="ECO:0000313" key="2">
    <source>
        <dbReference type="EMBL" id="KAF2250179.1"/>
    </source>
</evidence>
<accession>A0A6A6IIY1</accession>
<dbReference type="EMBL" id="ML987194">
    <property type="protein sequence ID" value="KAF2250179.1"/>
    <property type="molecule type" value="Genomic_DNA"/>
</dbReference>
<dbReference type="GeneID" id="54586572"/>
<dbReference type="Proteomes" id="UP000800094">
    <property type="component" value="Unassembled WGS sequence"/>
</dbReference>
<reference evidence="2" key="1">
    <citation type="journal article" date="2020" name="Stud. Mycol.">
        <title>101 Dothideomycetes genomes: a test case for predicting lifestyles and emergence of pathogens.</title>
        <authorList>
            <person name="Haridas S."/>
            <person name="Albert R."/>
            <person name="Binder M."/>
            <person name="Bloem J."/>
            <person name="Labutti K."/>
            <person name="Salamov A."/>
            <person name="Andreopoulos B."/>
            <person name="Baker S."/>
            <person name="Barry K."/>
            <person name="Bills G."/>
            <person name="Bluhm B."/>
            <person name="Cannon C."/>
            <person name="Castanera R."/>
            <person name="Culley D."/>
            <person name="Daum C."/>
            <person name="Ezra D."/>
            <person name="Gonzalez J."/>
            <person name="Henrissat B."/>
            <person name="Kuo A."/>
            <person name="Liang C."/>
            <person name="Lipzen A."/>
            <person name="Lutzoni F."/>
            <person name="Magnuson J."/>
            <person name="Mondo S."/>
            <person name="Nolan M."/>
            <person name="Ohm R."/>
            <person name="Pangilinan J."/>
            <person name="Park H.-J."/>
            <person name="Ramirez L."/>
            <person name="Alfaro M."/>
            <person name="Sun H."/>
            <person name="Tritt A."/>
            <person name="Yoshinaga Y."/>
            <person name="Zwiers L.-H."/>
            <person name="Turgeon B."/>
            <person name="Goodwin S."/>
            <person name="Spatafora J."/>
            <person name="Crous P."/>
            <person name="Grigoriev I."/>
        </authorList>
    </citation>
    <scope>NUCLEOTIDE SEQUENCE</scope>
    <source>
        <strain evidence="2">CBS 122368</strain>
    </source>
</reference>
<dbReference type="AlphaFoldDB" id="A0A6A6IIY1"/>
<dbReference type="RefSeq" id="XP_033685183.1">
    <property type="nucleotide sequence ID" value="XM_033833242.1"/>
</dbReference>